<sequence>MVLEEEEAMPGRGDLWKKRCHGDESLGRDDTMERRALEEVMQWRGEPWKKARPWKTSLGKGNAMEMRALEDTIP</sequence>
<proteinExistence type="predicted"/>
<reference evidence="2 3" key="1">
    <citation type="submission" date="2019-12" db="EMBL/GenBank/DDBJ databases">
        <authorList>
            <person name="Alioto T."/>
            <person name="Alioto T."/>
            <person name="Gomez Garrido J."/>
        </authorList>
    </citation>
    <scope>NUCLEOTIDE SEQUENCE [LARGE SCALE GENOMIC DNA]</scope>
</reference>
<organism evidence="2 3">
    <name type="scientific">Olea europaea subsp. europaea</name>
    <dbReference type="NCBI Taxonomy" id="158383"/>
    <lineage>
        <taxon>Eukaryota</taxon>
        <taxon>Viridiplantae</taxon>
        <taxon>Streptophyta</taxon>
        <taxon>Embryophyta</taxon>
        <taxon>Tracheophyta</taxon>
        <taxon>Spermatophyta</taxon>
        <taxon>Magnoliopsida</taxon>
        <taxon>eudicotyledons</taxon>
        <taxon>Gunneridae</taxon>
        <taxon>Pentapetalae</taxon>
        <taxon>asterids</taxon>
        <taxon>lamiids</taxon>
        <taxon>Lamiales</taxon>
        <taxon>Oleaceae</taxon>
        <taxon>Oleeae</taxon>
        <taxon>Olea</taxon>
    </lineage>
</organism>
<dbReference type="Gramene" id="OE9A065341T1">
    <property type="protein sequence ID" value="OE9A065341C1"/>
    <property type="gene ID" value="OE9A065341"/>
</dbReference>
<evidence type="ECO:0000313" key="2">
    <source>
        <dbReference type="EMBL" id="CAA2984791.1"/>
    </source>
</evidence>
<feature type="region of interest" description="Disordered" evidence="1">
    <location>
        <begin position="52"/>
        <end position="74"/>
    </location>
</feature>
<dbReference type="EMBL" id="CACTIH010003777">
    <property type="protein sequence ID" value="CAA2984791.1"/>
    <property type="molecule type" value="Genomic_DNA"/>
</dbReference>
<dbReference type="AlphaFoldDB" id="A0A8S0RXU2"/>
<dbReference type="Proteomes" id="UP000594638">
    <property type="component" value="Unassembled WGS sequence"/>
</dbReference>
<name>A0A8S0RXU2_OLEEU</name>
<accession>A0A8S0RXU2</accession>
<protein>
    <submittedName>
        <fullName evidence="2">Uncharacterized protein</fullName>
    </submittedName>
</protein>
<evidence type="ECO:0000256" key="1">
    <source>
        <dbReference type="SAM" id="MobiDB-lite"/>
    </source>
</evidence>
<comment type="caution">
    <text evidence="2">The sequence shown here is derived from an EMBL/GenBank/DDBJ whole genome shotgun (WGS) entry which is preliminary data.</text>
</comment>
<gene>
    <name evidence="2" type="ORF">OLEA9_A065341</name>
</gene>
<evidence type="ECO:0000313" key="3">
    <source>
        <dbReference type="Proteomes" id="UP000594638"/>
    </source>
</evidence>
<keyword evidence="3" id="KW-1185">Reference proteome</keyword>